<keyword evidence="4" id="KW-0443">Lipid metabolism</keyword>
<proteinExistence type="predicted"/>
<dbReference type="EMBL" id="SRMA01026582">
    <property type="protein sequence ID" value="TRY82003.1"/>
    <property type="molecule type" value="Genomic_DNA"/>
</dbReference>
<organism evidence="5 6">
    <name type="scientific">Danionella cerebrum</name>
    <dbReference type="NCBI Taxonomy" id="2873325"/>
    <lineage>
        <taxon>Eukaryota</taxon>
        <taxon>Metazoa</taxon>
        <taxon>Chordata</taxon>
        <taxon>Craniata</taxon>
        <taxon>Vertebrata</taxon>
        <taxon>Euteleostomi</taxon>
        <taxon>Actinopterygii</taxon>
        <taxon>Neopterygii</taxon>
        <taxon>Teleostei</taxon>
        <taxon>Ostariophysi</taxon>
        <taxon>Cypriniformes</taxon>
        <taxon>Danionidae</taxon>
        <taxon>Danioninae</taxon>
        <taxon>Danionella</taxon>
    </lineage>
</organism>
<keyword evidence="6" id="KW-1185">Reference proteome</keyword>
<comment type="caution">
    <text evidence="5">The sequence shown here is derived from an EMBL/GenBank/DDBJ whole genome shotgun (WGS) entry which is preliminary data.</text>
</comment>
<accession>A0A553PWE0</accession>
<dbReference type="GO" id="GO:0016042">
    <property type="term" value="P:lipid catabolic process"/>
    <property type="evidence" value="ECO:0007669"/>
    <property type="project" value="UniProtKB-KW"/>
</dbReference>
<dbReference type="GO" id="GO:0003847">
    <property type="term" value="F:1-alkyl-2-acetylglycerophosphocholine esterase activity"/>
    <property type="evidence" value="ECO:0007669"/>
    <property type="project" value="UniProtKB-EC"/>
</dbReference>
<dbReference type="InterPro" id="IPR029058">
    <property type="entry name" value="AB_hydrolase_fold"/>
</dbReference>
<dbReference type="AlphaFoldDB" id="A0A553PWE0"/>
<feature type="non-terminal residue" evidence="5">
    <location>
        <position position="215"/>
    </location>
</feature>
<sequence length="215" mass="24481">MNGLKFLPKKWNLLGIFAMGNSSGHNTAMTIPPGKGPYKVGCTDLMVGHTIQGTFMRIYYPCQEHENPHRPDWVPCREYFNGLADFMKINRGLSERIFNYLFGSCKIPAAWNASFKPDGKYPVIIFSHGLGAFRTLYSAICVELASQGFIVAAVEHRDESSSATFYFRENPEPGKKHHSSYDKAKPVSENLEEVWMYYRPLKTGENEFPLRNKQV</sequence>
<dbReference type="Gene3D" id="3.40.50.1820">
    <property type="entry name" value="alpha/beta hydrolase"/>
    <property type="match status" value="1"/>
</dbReference>
<evidence type="ECO:0000256" key="3">
    <source>
        <dbReference type="ARBA" id="ARBA00022963"/>
    </source>
</evidence>
<evidence type="ECO:0000313" key="6">
    <source>
        <dbReference type="Proteomes" id="UP000316079"/>
    </source>
</evidence>
<dbReference type="InterPro" id="IPR016715">
    <property type="entry name" value="PAF_acetylhydro_eukaryote"/>
</dbReference>
<dbReference type="OrthoDB" id="2363873at2759"/>
<protein>
    <recommendedName>
        <fullName evidence="1">1-alkyl-2-acetylglycerophosphocholine esterase</fullName>
        <ecNumber evidence="1">3.1.1.47</ecNumber>
    </recommendedName>
</protein>
<evidence type="ECO:0000256" key="4">
    <source>
        <dbReference type="ARBA" id="ARBA00023098"/>
    </source>
</evidence>
<evidence type="ECO:0000313" key="5">
    <source>
        <dbReference type="EMBL" id="TRY82003.1"/>
    </source>
</evidence>
<dbReference type="PANTHER" id="PTHR10272:SF0">
    <property type="entry name" value="PLATELET-ACTIVATING FACTOR ACETYLHYDROLASE"/>
    <property type="match status" value="1"/>
</dbReference>
<dbReference type="Proteomes" id="UP000316079">
    <property type="component" value="Unassembled WGS sequence"/>
</dbReference>
<evidence type="ECO:0000256" key="2">
    <source>
        <dbReference type="ARBA" id="ARBA00022801"/>
    </source>
</evidence>
<dbReference type="PIRSF" id="PIRSF018169">
    <property type="entry name" value="PAF_acetylhydrolase"/>
    <property type="match status" value="1"/>
</dbReference>
<dbReference type="PANTHER" id="PTHR10272">
    <property type="entry name" value="PLATELET-ACTIVATING FACTOR ACETYLHYDROLASE"/>
    <property type="match status" value="1"/>
</dbReference>
<dbReference type="EC" id="3.1.1.47" evidence="1"/>
<evidence type="ECO:0000256" key="1">
    <source>
        <dbReference type="ARBA" id="ARBA00013201"/>
    </source>
</evidence>
<reference evidence="5 6" key="1">
    <citation type="journal article" date="2019" name="Sci. Data">
        <title>Hybrid genome assembly and annotation of Danionella translucida.</title>
        <authorList>
            <person name="Kadobianskyi M."/>
            <person name="Schulze L."/>
            <person name="Schuelke M."/>
            <person name="Judkewitz B."/>
        </authorList>
    </citation>
    <scope>NUCLEOTIDE SEQUENCE [LARGE SCALE GENOMIC DNA]</scope>
    <source>
        <strain evidence="5 6">Bolton</strain>
    </source>
</reference>
<keyword evidence="2" id="KW-0378">Hydrolase</keyword>
<gene>
    <name evidence="5" type="ORF">DNTS_021852</name>
</gene>
<keyword evidence="3" id="KW-0442">Lipid degradation</keyword>
<dbReference type="SUPFAM" id="SSF53474">
    <property type="entry name" value="alpha/beta-Hydrolases"/>
    <property type="match status" value="1"/>
</dbReference>
<dbReference type="STRING" id="623744.A0A553PWE0"/>
<dbReference type="Pfam" id="PF03403">
    <property type="entry name" value="PAF-AH_p_II"/>
    <property type="match status" value="1"/>
</dbReference>
<name>A0A553PWE0_9TELE</name>